<feature type="non-terminal residue" evidence="1">
    <location>
        <position position="1"/>
    </location>
</feature>
<proteinExistence type="predicted"/>
<organism evidence="1">
    <name type="scientific">marine sediment metagenome</name>
    <dbReference type="NCBI Taxonomy" id="412755"/>
    <lineage>
        <taxon>unclassified sequences</taxon>
        <taxon>metagenomes</taxon>
        <taxon>ecological metagenomes</taxon>
    </lineage>
</organism>
<reference evidence="1" key="1">
    <citation type="journal article" date="2015" name="Nature">
        <title>Complex archaea that bridge the gap between prokaryotes and eukaryotes.</title>
        <authorList>
            <person name="Spang A."/>
            <person name="Saw J.H."/>
            <person name="Jorgensen S.L."/>
            <person name="Zaremba-Niedzwiedzka K."/>
            <person name="Martijn J."/>
            <person name="Lind A.E."/>
            <person name="van Eijk R."/>
            <person name="Schleper C."/>
            <person name="Guy L."/>
            <person name="Ettema T.J."/>
        </authorList>
    </citation>
    <scope>NUCLEOTIDE SEQUENCE</scope>
</reference>
<comment type="caution">
    <text evidence="1">The sequence shown here is derived from an EMBL/GenBank/DDBJ whole genome shotgun (WGS) entry which is preliminary data.</text>
</comment>
<sequence>KSIADFLSYSKNSNYKKFEKLVIIDNKGRLKFEK</sequence>
<dbReference type="EMBL" id="LAZR01020756">
    <property type="protein sequence ID" value="KKL87728.1"/>
    <property type="molecule type" value="Genomic_DNA"/>
</dbReference>
<name>A0A0F9FNB4_9ZZZZ</name>
<protein>
    <submittedName>
        <fullName evidence="1">Uncharacterized protein</fullName>
    </submittedName>
</protein>
<dbReference type="AlphaFoldDB" id="A0A0F9FNB4"/>
<accession>A0A0F9FNB4</accession>
<gene>
    <name evidence="1" type="ORF">LCGC14_1931830</name>
</gene>
<evidence type="ECO:0000313" key="1">
    <source>
        <dbReference type="EMBL" id="KKL87728.1"/>
    </source>
</evidence>